<comment type="caution">
    <text evidence="10">The sequence shown here is derived from an EMBL/GenBank/DDBJ whole genome shotgun (WGS) entry which is preliminary data.</text>
</comment>
<evidence type="ECO:0000313" key="11">
    <source>
        <dbReference type="Proteomes" id="UP000738826"/>
    </source>
</evidence>
<dbReference type="GO" id="GO:0031591">
    <property type="term" value="P:wybutosine biosynthetic process"/>
    <property type="evidence" value="ECO:0007669"/>
    <property type="project" value="InterPro"/>
</dbReference>
<name>A0A8J7YZU0_9ARCH</name>
<keyword evidence="2 7" id="KW-0489">Methyltransferase</keyword>
<dbReference type="PANTHER" id="PTHR48418">
    <property type="entry name" value="TRNA WYBUTOSINE-SYNTHESIZING PROTEIN 3"/>
    <property type="match status" value="1"/>
</dbReference>
<dbReference type="EMBL" id="JAACQH010000168">
    <property type="protein sequence ID" value="NCS92056.1"/>
    <property type="molecule type" value="Genomic_DNA"/>
</dbReference>
<keyword evidence="3 7" id="KW-0808">Transferase</keyword>
<dbReference type="SUPFAM" id="SSF111278">
    <property type="entry name" value="SSo0622-like"/>
    <property type="match status" value="1"/>
</dbReference>
<feature type="domain" description="tRNA wybutosine-synthesizing protein" evidence="8">
    <location>
        <begin position="10"/>
        <end position="199"/>
    </location>
</feature>
<dbReference type="GO" id="GO:0008175">
    <property type="term" value="F:tRNA methyltransferase activity"/>
    <property type="evidence" value="ECO:0007669"/>
    <property type="project" value="InterPro"/>
</dbReference>
<comment type="function">
    <text evidence="7">S-adenosyl-L-methionine-dependent methyltransferase that acts as a component of the wyosine derivatives biosynthesis pathway. Probably methylates N-4 position of wybutosine-86 to produce wybutosine-72.</text>
</comment>
<organism evidence="10 11">
    <name type="scientific">Candidatus Altarchaeum hamiconexum</name>
    <dbReference type="NCBI Taxonomy" id="1803513"/>
    <lineage>
        <taxon>Archaea</taxon>
        <taxon>Candidatus Altarchaeota</taxon>
        <taxon>Candidatus Altiarchaeia</taxon>
        <taxon>Candidatus Altarchaeales</taxon>
        <taxon>Candidatus Altarchaeaceae</taxon>
        <taxon>Candidatus Altarchaeum</taxon>
    </lineage>
</organism>
<dbReference type="Proteomes" id="UP000768163">
    <property type="component" value="Unassembled WGS sequence"/>
</dbReference>
<keyword evidence="5 7" id="KW-0819">tRNA processing</keyword>
<evidence type="ECO:0000256" key="5">
    <source>
        <dbReference type="ARBA" id="ARBA00022694"/>
    </source>
</evidence>
<evidence type="ECO:0000256" key="7">
    <source>
        <dbReference type="HAMAP-Rule" id="MF_00266"/>
    </source>
</evidence>
<proteinExistence type="inferred from homology"/>
<dbReference type="PANTHER" id="PTHR48418:SF1">
    <property type="entry name" value="TRNA WYBUTOSINE-SYNTHESIZING PROTEIN 3"/>
    <property type="match status" value="1"/>
</dbReference>
<gene>
    <name evidence="7" type="primary">taw3</name>
    <name evidence="10" type="ORF">GW779_06640</name>
    <name evidence="9" type="ORF">GW910_06495</name>
</gene>
<dbReference type="EMBL" id="JAACVF010000200">
    <property type="protein sequence ID" value="NCN65685.1"/>
    <property type="molecule type" value="Genomic_DNA"/>
</dbReference>
<sequence>MRENKFDVQKHRAMQKFEFALNRDEVDKDIVEFLKKFNEKKFYYTSSSCAGRIILLHDLGSKKYSYFVARWHRKVKVDEVLEDINKFCWRENSSKGILWFKQEPVIIHIVAYDLEHAKNILKIAIKHGLKHSGIMTLSEQRYIVEINGNERMNVPLVSGNKLLVENDALPQYLSSVVDIANKNFEKNEHRRERFLDDLKKEI</sequence>
<evidence type="ECO:0000259" key="8">
    <source>
        <dbReference type="Pfam" id="PF02676"/>
    </source>
</evidence>
<dbReference type="InterPro" id="IPR036602">
    <property type="entry name" value="tRNA_yW-synthesising-like_sf"/>
</dbReference>
<dbReference type="InterPro" id="IPR022908">
    <property type="entry name" value="Taw3"/>
</dbReference>
<evidence type="ECO:0000313" key="9">
    <source>
        <dbReference type="EMBL" id="NCN65685.1"/>
    </source>
</evidence>
<dbReference type="Pfam" id="PF02676">
    <property type="entry name" value="TYW3"/>
    <property type="match status" value="1"/>
</dbReference>
<evidence type="ECO:0000256" key="4">
    <source>
        <dbReference type="ARBA" id="ARBA00022691"/>
    </source>
</evidence>
<evidence type="ECO:0000256" key="3">
    <source>
        <dbReference type="ARBA" id="ARBA00022679"/>
    </source>
</evidence>
<dbReference type="AlphaFoldDB" id="A0A8J7YZU0"/>
<dbReference type="InterPro" id="IPR003827">
    <property type="entry name" value="tRNA_yW-synthesising"/>
</dbReference>
<evidence type="ECO:0000256" key="6">
    <source>
        <dbReference type="ARBA" id="ARBA00030554"/>
    </source>
</evidence>
<reference evidence="10" key="1">
    <citation type="submission" date="2019-11" db="EMBL/GenBank/DDBJ databases">
        <title>Lipid analysis of CO2-rich subsurface aquifers suggests an autotrophy-based deep biosphere with lysolipids enriched in CPR bacteria.</title>
        <authorList>
            <person name="Probst A.J."/>
            <person name="Elling F.J."/>
            <person name="Castelle C.J."/>
            <person name="Zhu Q."/>
            <person name="Elvert M."/>
            <person name="Birarda G."/>
            <person name="Holman H.-Y."/>
            <person name="Lane K.R."/>
            <person name="Ladd B."/>
            <person name="Ryan M.C."/>
            <person name="Woyke T."/>
            <person name="Hinrichs K.-U."/>
            <person name="Banfield J.F."/>
        </authorList>
    </citation>
    <scope>NUCLEOTIDE SEQUENCE</scope>
    <source>
        <strain evidence="9">CG_2015-01_33_1645</strain>
        <strain evidence="10">CG_2015-04_33_537</strain>
    </source>
</reference>
<dbReference type="EC" id="2.1.1.282" evidence="7"/>
<dbReference type="Gene3D" id="3.30.1960.10">
    <property type="entry name" value="tRNA wybutosine-synthesizing-like"/>
    <property type="match status" value="1"/>
</dbReference>
<accession>A0A8J7YZU0</accession>
<dbReference type="HAMAP" id="MF_00266">
    <property type="entry name" value="TYW3_archaea"/>
    <property type="match status" value="1"/>
</dbReference>
<evidence type="ECO:0000256" key="2">
    <source>
        <dbReference type="ARBA" id="ARBA00022603"/>
    </source>
</evidence>
<evidence type="ECO:0000313" key="10">
    <source>
        <dbReference type="EMBL" id="NCS92056.1"/>
    </source>
</evidence>
<protein>
    <recommendedName>
        <fullName evidence="6 7">tRNA(Phe) 7-((3-amino-3-carboxypropyl)-4-demethylwyosine(37)-N(4))-methyltransferase</fullName>
        <ecNumber evidence="7">2.1.1.282</ecNumber>
    </recommendedName>
    <alternativeName>
        <fullName evidence="7">tRNA wyosine derivatives biosynthesis protein Taw3</fullName>
    </alternativeName>
</protein>
<dbReference type="GO" id="GO:0030488">
    <property type="term" value="P:tRNA methylation"/>
    <property type="evidence" value="ECO:0007669"/>
    <property type="project" value="InterPro"/>
</dbReference>
<keyword evidence="4 7" id="KW-0949">S-adenosyl-L-methionine</keyword>
<comment type="catalytic activity">
    <reaction evidence="7">
        <text>4-demethyl-7-[(3S)-3-amino-3-carboxypropyl]wyosine(37) in tRNA(Phe) + S-adenosyl-L-methionine = 7-[(3S)-3-amino-3-carboxypropyl]wyosine(37) in tRNA(Phe) + S-adenosyl-L-homocysteine + H(+)</text>
        <dbReference type="Rhea" id="RHEA:36635"/>
        <dbReference type="Rhea" id="RHEA-COMP:10378"/>
        <dbReference type="Rhea" id="RHEA-COMP:10379"/>
        <dbReference type="ChEBI" id="CHEBI:15378"/>
        <dbReference type="ChEBI" id="CHEBI:57856"/>
        <dbReference type="ChEBI" id="CHEBI:59789"/>
        <dbReference type="ChEBI" id="CHEBI:73543"/>
        <dbReference type="ChEBI" id="CHEBI:73550"/>
        <dbReference type="EC" id="2.1.1.282"/>
    </reaction>
</comment>
<comment type="similarity">
    <text evidence="1 7">Belongs to the TYW3 family.</text>
</comment>
<evidence type="ECO:0000256" key="1">
    <source>
        <dbReference type="ARBA" id="ARBA00008569"/>
    </source>
</evidence>
<dbReference type="Proteomes" id="UP000738826">
    <property type="component" value="Unassembled WGS sequence"/>
</dbReference>